<feature type="chain" id="PRO_5039694837" description="Glycosyl hydrolase family 13 catalytic domain-containing protein" evidence="2">
    <location>
        <begin position="24"/>
        <end position="635"/>
    </location>
</feature>
<keyword evidence="1" id="KW-0378">Hydrolase</keyword>
<dbReference type="GO" id="GO:0016798">
    <property type="term" value="F:hydrolase activity, acting on glycosyl bonds"/>
    <property type="evidence" value="ECO:0007669"/>
    <property type="project" value="UniProtKB-KW"/>
</dbReference>
<gene>
    <name evidence="4" type="ORF">FEZ33_10360</name>
</gene>
<dbReference type="GO" id="GO:0005975">
    <property type="term" value="P:carbohydrate metabolic process"/>
    <property type="evidence" value="ECO:0007669"/>
    <property type="project" value="InterPro"/>
</dbReference>
<dbReference type="RefSeq" id="WP_138405315.1">
    <property type="nucleotide sequence ID" value="NZ_VBSP01000050.1"/>
</dbReference>
<dbReference type="AlphaFoldDB" id="A0A5R9DTZ2"/>
<evidence type="ECO:0000313" key="5">
    <source>
        <dbReference type="Proteomes" id="UP000306420"/>
    </source>
</evidence>
<dbReference type="Gene3D" id="3.90.400.10">
    <property type="entry name" value="Oligo-1,6-glucosidase, Domain 2"/>
    <property type="match status" value="1"/>
</dbReference>
<evidence type="ECO:0000259" key="3">
    <source>
        <dbReference type="SMART" id="SM00642"/>
    </source>
</evidence>
<protein>
    <recommendedName>
        <fullName evidence="3">Glycosyl hydrolase family 13 catalytic domain-containing protein</fullName>
    </recommendedName>
</protein>
<dbReference type="Gene3D" id="2.60.40.1180">
    <property type="entry name" value="Golgi alpha-mannosidase II"/>
    <property type="match status" value="1"/>
</dbReference>
<accession>A0A5R9DTZ2</accession>
<dbReference type="InterPro" id="IPR045857">
    <property type="entry name" value="O16G_dom_2"/>
</dbReference>
<dbReference type="Pfam" id="PF00128">
    <property type="entry name" value="Alpha-amylase"/>
    <property type="match status" value="1"/>
</dbReference>
<reference evidence="4 5" key="1">
    <citation type="submission" date="2019-05" db="EMBL/GenBank/DDBJ databases">
        <title>The metagenome of a microbial culture collection derived from dairy environment covers the genomic content of the human microbiome.</title>
        <authorList>
            <person name="Roder T."/>
            <person name="Wuthrich D."/>
            <person name="Sattari Z."/>
            <person name="Von Ah U."/>
            <person name="Bar C."/>
            <person name="Ronchi F."/>
            <person name="Macpherson A.J."/>
            <person name="Ganal-Vonarburg S.C."/>
            <person name="Bruggmann R."/>
            <person name="Vergeres G."/>
        </authorList>
    </citation>
    <scope>NUCLEOTIDE SEQUENCE [LARGE SCALE GENOMIC DNA]</scope>
    <source>
        <strain evidence="4 5">FAM 24227</strain>
    </source>
</reference>
<dbReference type="OrthoDB" id="9805159at2"/>
<feature type="signal peptide" evidence="2">
    <location>
        <begin position="1"/>
        <end position="23"/>
    </location>
</feature>
<name>A0A5R9DTZ2_9LACT</name>
<keyword evidence="2" id="KW-0732">Signal</keyword>
<evidence type="ECO:0000256" key="2">
    <source>
        <dbReference type="SAM" id="SignalP"/>
    </source>
</evidence>
<dbReference type="InterPro" id="IPR006047">
    <property type="entry name" value="GH13_cat_dom"/>
</dbReference>
<dbReference type="InterPro" id="IPR013780">
    <property type="entry name" value="Glyco_hydro_b"/>
</dbReference>
<dbReference type="PANTHER" id="PTHR10357">
    <property type="entry name" value="ALPHA-AMYLASE FAMILY MEMBER"/>
    <property type="match status" value="1"/>
</dbReference>
<dbReference type="SMART" id="SM00642">
    <property type="entry name" value="Aamy"/>
    <property type="match status" value="1"/>
</dbReference>
<evidence type="ECO:0000313" key="4">
    <source>
        <dbReference type="EMBL" id="TLQ39727.1"/>
    </source>
</evidence>
<dbReference type="InterPro" id="IPR017853">
    <property type="entry name" value="GH"/>
</dbReference>
<organism evidence="4 5">
    <name type="scientific">Ruoffia tabacinasalis</name>
    <dbReference type="NCBI Taxonomy" id="87458"/>
    <lineage>
        <taxon>Bacteria</taxon>
        <taxon>Bacillati</taxon>
        <taxon>Bacillota</taxon>
        <taxon>Bacilli</taxon>
        <taxon>Lactobacillales</taxon>
        <taxon>Aerococcaceae</taxon>
        <taxon>Ruoffia</taxon>
    </lineage>
</organism>
<feature type="domain" description="Glycosyl hydrolase family 13 catalytic" evidence="3">
    <location>
        <begin position="148"/>
        <end position="527"/>
    </location>
</feature>
<dbReference type="SUPFAM" id="SSF51445">
    <property type="entry name" value="(Trans)glycosidases"/>
    <property type="match status" value="1"/>
</dbReference>
<evidence type="ECO:0000256" key="1">
    <source>
        <dbReference type="ARBA" id="ARBA00023295"/>
    </source>
</evidence>
<comment type="caution">
    <text evidence="4">The sequence shown here is derived from an EMBL/GenBank/DDBJ whole genome shotgun (WGS) entry which is preliminary data.</text>
</comment>
<sequence length="635" mass="71561">MKLQFKAALALSLLSLMYQPVTVSNTQYVMAEAVETSVESDVVTANVSQPFHYNQHAILELDVEEGVQIEQIVADVSQLGGSSQLNISPELLKVTLSVTHDVEPGDYSIPITWWDSEEQEYQTETTVTILPREKEEGELDWDEEIIYFMLTDRFKDGDESNNNPWNLAYEEADNQRGVYQGGDFKGITEQIDYLDELGITTIWISPIVSNIAYDVSSGTNDGAFYGYHGYWAQNYEELNPHFGTLEEFHELIDTAAEKDIKIMVDVVLNHAGYGMHSKDSDVDNAPEGYPTEEDREVFEGMLRDSPGMDSLTQELSGLPDFTTKEQDVYEQLVDWQTAWLDLSTTPAGNSISSFRVDTVIHVDNKAWQHFRNELTAIDSDFQLIGEVWGASATSPKGYLNSGMMDSVLDFEFKNYARDFINGDFRGVNSRLERRNGAMTSASPTGQFLSSHDETGFLYMINGNEDKYKVAVTLQMTAKGQPVIYYGEELGQTGANNWPVYDNRYDLAWDQTEDNDILTHYKKLLQFRRANSELLARGSREVYGQSLEDQWTIVTRELEGEQVYIIFNLSEDSHTINLPVSSEDAAITDYYSDLTYTAEAIESGEASIELMIPSISEGGTMLLVVEDGELTPMTEE</sequence>
<dbReference type="EMBL" id="VBSP01000050">
    <property type="protein sequence ID" value="TLQ39727.1"/>
    <property type="molecule type" value="Genomic_DNA"/>
</dbReference>
<keyword evidence="1" id="KW-0326">Glycosidase</keyword>
<dbReference type="Proteomes" id="UP000306420">
    <property type="component" value="Unassembled WGS sequence"/>
</dbReference>
<proteinExistence type="predicted"/>
<dbReference type="PANTHER" id="PTHR10357:SF209">
    <property type="entry name" value="PERIPLASMIC ALPHA-AMYLASE"/>
    <property type="match status" value="1"/>
</dbReference>
<dbReference type="SUPFAM" id="SSF51011">
    <property type="entry name" value="Glycosyl hydrolase domain"/>
    <property type="match status" value="1"/>
</dbReference>
<dbReference type="Gene3D" id="3.20.20.80">
    <property type="entry name" value="Glycosidases"/>
    <property type="match status" value="1"/>
</dbReference>